<dbReference type="InterPro" id="IPR050903">
    <property type="entry name" value="Bact_Chemotaxis_MeTrfase"/>
</dbReference>
<sequence length="296" mass="33663">MTPQDIDAVCGLVYDLCGIALDSSKDYLIESRLADLVKREGCANYVEFAVRARNSHGDLKRDVINAITTRETLFFRDKSPFEALMFKAIPELVDEKSKHAYDRRIRIWSAACSTGQEPYSIAMTLMETLPDYRSWNISILATDISDDALARASRGLYPPMETSRGLEAKYLNKYFIPQEGGHRIKDEVRSLVSFEKVNLLQSFAHLGRFDIIFCRNAIIYFNAEDRKRTYVNLANQLTDNGYFFVGSSESLIDLGPRFQPQHHCKSVFYQPNRQLPDFILANKVGSTTAPTMASVR</sequence>
<evidence type="ECO:0000259" key="6">
    <source>
        <dbReference type="PROSITE" id="PS50123"/>
    </source>
</evidence>
<dbReference type="EC" id="2.1.1.80" evidence="2"/>
<dbReference type="PRINTS" id="PR00996">
    <property type="entry name" value="CHERMTFRASE"/>
</dbReference>
<dbReference type="EMBL" id="JAJKFT010000010">
    <property type="protein sequence ID" value="MCC9629188.1"/>
    <property type="molecule type" value="Genomic_DNA"/>
</dbReference>
<evidence type="ECO:0000256" key="1">
    <source>
        <dbReference type="ARBA" id="ARBA00001541"/>
    </source>
</evidence>
<dbReference type="PROSITE" id="PS50123">
    <property type="entry name" value="CHER"/>
    <property type="match status" value="1"/>
</dbReference>
<proteinExistence type="predicted"/>
<protein>
    <recommendedName>
        <fullName evidence="2">protein-glutamate O-methyltransferase</fullName>
        <ecNumber evidence="2">2.1.1.80</ecNumber>
    </recommendedName>
</protein>
<evidence type="ECO:0000313" key="8">
    <source>
        <dbReference type="Proteomes" id="UP001139103"/>
    </source>
</evidence>
<accession>A0A9X1SGB3</accession>
<evidence type="ECO:0000256" key="3">
    <source>
        <dbReference type="ARBA" id="ARBA00022603"/>
    </source>
</evidence>
<dbReference type="Pfam" id="PF01739">
    <property type="entry name" value="CheR"/>
    <property type="match status" value="1"/>
</dbReference>
<comment type="catalytic activity">
    <reaction evidence="1">
        <text>L-glutamyl-[protein] + S-adenosyl-L-methionine = [protein]-L-glutamate 5-O-methyl ester + S-adenosyl-L-homocysteine</text>
        <dbReference type="Rhea" id="RHEA:24452"/>
        <dbReference type="Rhea" id="RHEA-COMP:10208"/>
        <dbReference type="Rhea" id="RHEA-COMP:10311"/>
        <dbReference type="ChEBI" id="CHEBI:29973"/>
        <dbReference type="ChEBI" id="CHEBI:57856"/>
        <dbReference type="ChEBI" id="CHEBI:59789"/>
        <dbReference type="ChEBI" id="CHEBI:82795"/>
        <dbReference type="EC" id="2.1.1.80"/>
    </reaction>
</comment>
<dbReference type="SUPFAM" id="SSF53335">
    <property type="entry name" value="S-adenosyl-L-methionine-dependent methyltransferases"/>
    <property type="match status" value="1"/>
</dbReference>
<dbReference type="Gene3D" id="1.10.155.10">
    <property type="entry name" value="Chemotaxis receptor methyltransferase CheR, N-terminal domain"/>
    <property type="match status" value="1"/>
</dbReference>
<gene>
    <name evidence="7" type="ORF">LOC68_12335</name>
</gene>
<keyword evidence="4" id="KW-0808">Transferase</keyword>
<dbReference type="PANTHER" id="PTHR24422">
    <property type="entry name" value="CHEMOTAXIS PROTEIN METHYLTRANSFERASE"/>
    <property type="match status" value="1"/>
</dbReference>
<dbReference type="Proteomes" id="UP001139103">
    <property type="component" value="Unassembled WGS sequence"/>
</dbReference>
<evidence type="ECO:0000256" key="5">
    <source>
        <dbReference type="ARBA" id="ARBA00022691"/>
    </source>
</evidence>
<feature type="domain" description="CheR-type methyltransferase" evidence="6">
    <location>
        <begin position="1"/>
        <end position="251"/>
    </location>
</feature>
<keyword evidence="8" id="KW-1185">Reference proteome</keyword>
<dbReference type="PIRSF" id="PIRSF000410">
    <property type="entry name" value="CheR"/>
    <property type="match status" value="1"/>
</dbReference>
<dbReference type="RefSeq" id="WP_230218958.1">
    <property type="nucleotide sequence ID" value="NZ_JAJKFT010000010.1"/>
</dbReference>
<evidence type="ECO:0000256" key="2">
    <source>
        <dbReference type="ARBA" id="ARBA00012534"/>
    </source>
</evidence>
<organism evidence="7 8">
    <name type="scientific">Blastopirellula sediminis</name>
    <dbReference type="NCBI Taxonomy" id="2894196"/>
    <lineage>
        <taxon>Bacteria</taxon>
        <taxon>Pseudomonadati</taxon>
        <taxon>Planctomycetota</taxon>
        <taxon>Planctomycetia</taxon>
        <taxon>Pirellulales</taxon>
        <taxon>Pirellulaceae</taxon>
        <taxon>Blastopirellula</taxon>
    </lineage>
</organism>
<evidence type="ECO:0000256" key="4">
    <source>
        <dbReference type="ARBA" id="ARBA00022679"/>
    </source>
</evidence>
<comment type="caution">
    <text evidence="7">The sequence shown here is derived from an EMBL/GenBank/DDBJ whole genome shotgun (WGS) entry which is preliminary data.</text>
</comment>
<name>A0A9X1SGB3_9BACT</name>
<dbReference type="PANTHER" id="PTHR24422:SF21">
    <property type="entry name" value="CHEMOTAXIS PROTEIN METHYLTRANSFERASE 1"/>
    <property type="match status" value="1"/>
</dbReference>
<dbReference type="GO" id="GO:0032259">
    <property type="term" value="P:methylation"/>
    <property type="evidence" value="ECO:0007669"/>
    <property type="project" value="UniProtKB-KW"/>
</dbReference>
<evidence type="ECO:0000313" key="7">
    <source>
        <dbReference type="EMBL" id="MCC9629188.1"/>
    </source>
</evidence>
<dbReference type="InterPro" id="IPR029063">
    <property type="entry name" value="SAM-dependent_MTases_sf"/>
</dbReference>
<dbReference type="SUPFAM" id="SSF47757">
    <property type="entry name" value="Chemotaxis receptor methyltransferase CheR, N-terminal domain"/>
    <property type="match status" value="1"/>
</dbReference>
<dbReference type="Pfam" id="PF03705">
    <property type="entry name" value="CheR_N"/>
    <property type="match status" value="1"/>
</dbReference>
<reference evidence="7" key="1">
    <citation type="submission" date="2021-11" db="EMBL/GenBank/DDBJ databases">
        <title>Genome sequence.</title>
        <authorList>
            <person name="Sun Q."/>
        </authorList>
    </citation>
    <scope>NUCLEOTIDE SEQUENCE</scope>
    <source>
        <strain evidence="7">JC732</strain>
    </source>
</reference>
<dbReference type="InterPro" id="IPR000780">
    <property type="entry name" value="CheR_MeTrfase"/>
</dbReference>
<keyword evidence="3" id="KW-0489">Methyltransferase</keyword>
<dbReference type="InterPro" id="IPR022641">
    <property type="entry name" value="CheR_N"/>
</dbReference>
<dbReference type="GO" id="GO:0008983">
    <property type="term" value="F:protein-glutamate O-methyltransferase activity"/>
    <property type="evidence" value="ECO:0007669"/>
    <property type="project" value="UniProtKB-EC"/>
</dbReference>
<dbReference type="AlphaFoldDB" id="A0A9X1SGB3"/>
<dbReference type="Gene3D" id="3.40.50.150">
    <property type="entry name" value="Vaccinia Virus protein VP39"/>
    <property type="match status" value="1"/>
</dbReference>
<dbReference type="SMART" id="SM00138">
    <property type="entry name" value="MeTrc"/>
    <property type="match status" value="1"/>
</dbReference>
<keyword evidence="5" id="KW-0949">S-adenosyl-L-methionine</keyword>
<dbReference type="InterPro" id="IPR026024">
    <property type="entry name" value="Chemotaxis_MeTrfase_CheR"/>
</dbReference>
<dbReference type="InterPro" id="IPR036804">
    <property type="entry name" value="CheR_N_sf"/>
</dbReference>
<dbReference type="InterPro" id="IPR022642">
    <property type="entry name" value="CheR_C"/>
</dbReference>